<dbReference type="PANTHER" id="PTHR48016">
    <property type="entry name" value="MAP KINASE KINASE KINASE SSK2-RELATED-RELATED"/>
    <property type="match status" value="1"/>
</dbReference>
<feature type="region of interest" description="Disordered" evidence="10">
    <location>
        <begin position="338"/>
        <end position="398"/>
    </location>
</feature>
<accession>A0A9W9FGK6</accession>
<dbReference type="Pfam" id="PF14847">
    <property type="entry name" value="Ras_bdg_2"/>
    <property type="match status" value="1"/>
</dbReference>
<name>A0A9W9FGK6_9EURO</name>
<dbReference type="GO" id="GO:0004707">
    <property type="term" value="F:MAP kinase activity"/>
    <property type="evidence" value="ECO:0007669"/>
    <property type="project" value="UniProtKB-EC"/>
</dbReference>
<dbReference type="OrthoDB" id="266718at2759"/>
<evidence type="ECO:0000256" key="5">
    <source>
        <dbReference type="ARBA" id="ARBA00022777"/>
    </source>
</evidence>
<dbReference type="Pfam" id="PF00536">
    <property type="entry name" value="SAM_1"/>
    <property type="match status" value="1"/>
</dbReference>
<dbReference type="InterPro" id="IPR008271">
    <property type="entry name" value="Ser/Thr_kinase_AS"/>
</dbReference>
<feature type="compositionally biased region" description="Low complexity" evidence="10">
    <location>
        <begin position="487"/>
        <end position="505"/>
    </location>
</feature>
<dbReference type="RefSeq" id="XP_056475425.1">
    <property type="nucleotide sequence ID" value="XM_056619266.1"/>
</dbReference>
<dbReference type="InterPro" id="IPR050538">
    <property type="entry name" value="MAP_kinase_kinase_kinase"/>
</dbReference>
<dbReference type="GeneID" id="81358245"/>
<dbReference type="Gene3D" id="1.10.150.50">
    <property type="entry name" value="Transcription Factor, Ets-1"/>
    <property type="match status" value="1"/>
</dbReference>
<dbReference type="SUPFAM" id="SSF47769">
    <property type="entry name" value="SAM/Pointed domain"/>
    <property type="match status" value="1"/>
</dbReference>
<dbReference type="FunFam" id="1.10.510.10:FF:000334">
    <property type="entry name" value="Serine/threonine-protein kinase STE11"/>
    <property type="match status" value="1"/>
</dbReference>
<evidence type="ECO:0000256" key="9">
    <source>
        <dbReference type="PROSITE-ProRule" id="PRU10141"/>
    </source>
</evidence>
<evidence type="ECO:0000256" key="1">
    <source>
        <dbReference type="ARBA" id="ARBA00006529"/>
    </source>
</evidence>
<protein>
    <recommendedName>
        <fullName evidence="2">mitogen-activated protein kinase</fullName>
        <ecNumber evidence="2">2.7.11.24</ecNumber>
    </recommendedName>
</protein>
<organism evidence="13 14">
    <name type="scientific">Penicillium argentinense</name>
    <dbReference type="NCBI Taxonomy" id="1131581"/>
    <lineage>
        <taxon>Eukaryota</taxon>
        <taxon>Fungi</taxon>
        <taxon>Dikarya</taxon>
        <taxon>Ascomycota</taxon>
        <taxon>Pezizomycotina</taxon>
        <taxon>Eurotiomycetes</taxon>
        <taxon>Eurotiomycetidae</taxon>
        <taxon>Eurotiales</taxon>
        <taxon>Aspergillaceae</taxon>
        <taxon>Penicillium</taxon>
    </lineage>
</organism>
<keyword evidence="14" id="KW-1185">Reference proteome</keyword>
<evidence type="ECO:0000256" key="3">
    <source>
        <dbReference type="ARBA" id="ARBA00022679"/>
    </source>
</evidence>
<feature type="binding site" evidence="9">
    <location>
        <position position="640"/>
    </location>
    <ligand>
        <name>ATP</name>
        <dbReference type="ChEBI" id="CHEBI:30616"/>
    </ligand>
</feature>
<dbReference type="GO" id="GO:0005524">
    <property type="term" value="F:ATP binding"/>
    <property type="evidence" value="ECO:0007669"/>
    <property type="project" value="UniProtKB-UniRule"/>
</dbReference>
<feature type="compositionally biased region" description="Polar residues" evidence="10">
    <location>
        <begin position="192"/>
        <end position="215"/>
    </location>
</feature>
<dbReference type="InterPro" id="IPR013761">
    <property type="entry name" value="SAM/pointed_sf"/>
</dbReference>
<proteinExistence type="inferred from homology"/>
<dbReference type="AlphaFoldDB" id="A0A9W9FGK6"/>
<dbReference type="Proteomes" id="UP001149074">
    <property type="component" value="Unassembled WGS sequence"/>
</dbReference>
<evidence type="ECO:0000259" key="12">
    <source>
        <dbReference type="PROSITE" id="PS50105"/>
    </source>
</evidence>
<dbReference type="SUPFAM" id="SSF56112">
    <property type="entry name" value="Protein kinase-like (PK-like)"/>
    <property type="match status" value="1"/>
</dbReference>
<dbReference type="EMBL" id="JAPQKI010000005">
    <property type="protein sequence ID" value="KAJ5099771.1"/>
    <property type="molecule type" value="Genomic_DNA"/>
</dbReference>
<dbReference type="PROSITE" id="PS00107">
    <property type="entry name" value="PROTEIN_KINASE_ATP"/>
    <property type="match status" value="1"/>
</dbReference>
<dbReference type="PANTHER" id="PTHR48016:SF56">
    <property type="entry name" value="MAPKK KINASE"/>
    <property type="match status" value="1"/>
</dbReference>
<dbReference type="InterPro" id="IPR001660">
    <property type="entry name" value="SAM"/>
</dbReference>
<keyword evidence="6 9" id="KW-0067">ATP-binding</keyword>
<evidence type="ECO:0000256" key="4">
    <source>
        <dbReference type="ARBA" id="ARBA00022741"/>
    </source>
</evidence>
<feature type="compositionally biased region" description="Polar residues" evidence="10">
    <location>
        <begin position="352"/>
        <end position="369"/>
    </location>
</feature>
<feature type="domain" description="Protein kinase" evidence="11">
    <location>
        <begin position="611"/>
        <end position="888"/>
    </location>
</feature>
<dbReference type="PROSITE" id="PS00108">
    <property type="entry name" value="PROTEIN_KINASE_ST"/>
    <property type="match status" value="1"/>
</dbReference>
<dbReference type="InterPro" id="IPR011009">
    <property type="entry name" value="Kinase-like_dom_sf"/>
</dbReference>
<feature type="region of interest" description="Disordered" evidence="10">
    <location>
        <begin position="457"/>
        <end position="553"/>
    </location>
</feature>
<feature type="compositionally biased region" description="Polar residues" evidence="10">
    <location>
        <begin position="543"/>
        <end position="553"/>
    </location>
</feature>
<evidence type="ECO:0000256" key="6">
    <source>
        <dbReference type="ARBA" id="ARBA00022840"/>
    </source>
</evidence>
<dbReference type="SMART" id="SM00454">
    <property type="entry name" value="SAM"/>
    <property type="match status" value="1"/>
</dbReference>
<reference evidence="13" key="2">
    <citation type="journal article" date="2023" name="IMA Fungus">
        <title>Comparative genomic study of the Penicillium genus elucidates a diverse pangenome and 15 lateral gene transfer events.</title>
        <authorList>
            <person name="Petersen C."/>
            <person name="Sorensen T."/>
            <person name="Nielsen M.R."/>
            <person name="Sondergaard T.E."/>
            <person name="Sorensen J.L."/>
            <person name="Fitzpatrick D.A."/>
            <person name="Frisvad J.C."/>
            <person name="Nielsen K.L."/>
        </authorList>
    </citation>
    <scope>NUCLEOTIDE SEQUENCE</scope>
    <source>
        <strain evidence="13">IBT 30761</strain>
    </source>
</reference>
<dbReference type="InterPro" id="IPR017441">
    <property type="entry name" value="Protein_kinase_ATP_BS"/>
</dbReference>
<dbReference type="Gene3D" id="3.30.200.20">
    <property type="entry name" value="Phosphorylase Kinase, domain 1"/>
    <property type="match status" value="1"/>
</dbReference>
<feature type="compositionally biased region" description="Basic and acidic residues" evidence="10">
    <location>
        <begin position="180"/>
        <end position="189"/>
    </location>
</feature>
<comment type="caution">
    <text evidence="13">The sequence shown here is derived from an EMBL/GenBank/DDBJ whole genome shotgun (WGS) entry which is preliminary data.</text>
</comment>
<comment type="catalytic activity">
    <reaction evidence="8">
        <text>L-seryl-[protein] + ATP = O-phospho-L-seryl-[protein] + ADP + H(+)</text>
        <dbReference type="Rhea" id="RHEA:17989"/>
        <dbReference type="Rhea" id="RHEA-COMP:9863"/>
        <dbReference type="Rhea" id="RHEA-COMP:11604"/>
        <dbReference type="ChEBI" id="CHEBI:15378"/>
        <dbReference type="ChEBI" id="CHEBI:29999"/>
        <dbReference type="ChEBI" id="CHEBI:30616"/>
        <dbReference type="ChEBI" id="CHEBI:83421"/>
        <dbReference type="ChEBI" id="CHEBI:456216"/>
        <dbReference type="EC" id="2.7.11.24"/>
    </reaction>
    <physiologicalReaction direction="left-to-right" evidence="8">
        <dbReference type="Rhea" id="RHEA:17990"/>
    </physiologicalReaction>
</comment>
<feature type="compositionally biased region" description="Pro residues" evidence="10">
    <location>
        <begin position="464"/>
        <end position="479"/>
    </location>
</feature>
<evidence type="ECO:0000313" key="14">
    <source>
        <dbReference type="Proteomes" id="UP001149074"/>
    </source>
</evidence>
<comment type="similarity">
    <text evidence="1">Belongs to the protein kinase superfamily. STE Ser/Thr protein kinase family. MAP kinase kinase kinase subfamily.</text>
</comment>
<reference evidence="13" key="1">
    <citation type="submission" date="2022-11" db="EMBL/GenBank/DDBJ databases">
        <authorList>
            <person name="Petersen C."/>
        </authorList>
    </citation>
    <scope>NUCLEOTIDE SEQUENCE</scope>
    <source>
        <strain evidence="13">IBT 30761</strain>
    </source>
</reference>
<evidence type="ECO:0000256" key="7">
    <source>
        <dbReference type="ARBA" id="ARBA00047919"/>
    </source>
</evidence>
<dbReference type="PROSITE" id="PS50011">
    <property type="entry name" value="PROTEIN_KINASE_DOM"/>
    <property type="match status" value="1"/>
</dbReference>
<dbReference type="FunFam" id="3.10.20.90:FF:000214">
    <property type="entry name" value="Serine/threonine-protein kinase STE11"/>
    <property type="match status" value="1"/>
</dbReference>
<evidence type="ECO:0000256" key="8">
    <source>
        <dbReference type="ARBA" id="ARBA00048130"/>
    </source>
</evidence>
<dbReference type="SMART" id="SM00220">
    <property type="entry name" value="S_TKc"/>
    <property type="match status" value="1"/>
</dbReference>
<dbReference type="InterPro" id="IPR000719">
    <property type="entry name" value="Prot_kinase_dom"/>
</dbReference>
<dbReference type="SMART" id="SM01304">
    <property type="entry name" value="Ras_bdg_2"/>
    <property type="match status" value="1"/>
</dbReference>
<evidence type="ECO:0000259" key="11">
    <source>
        <dbReference type="PROSITE" id="PS50011"/>
    </source>
</evidence>
<evidence type="ECO:0000256" key="2">
    <source>
        <dbReference type="ARBA" id="ARBA00012411"/>
    </source>
</evidence>
<dbReference type="FunFam" id="1.10.150.50:FF:000075">
    <property type="entry name" value="Serine/threonine-protein kinase STE11"/>
    <property type="match status" value="1"/>
</dbReference>
<feature type="compositionally biased region" description="Polar residues" evidence="10">
    <location>
        <begin position="384"/>
        <end position="394"/>
    </location>
</feature>
<dbReference type="PROSITE" id="PS50105">
    <property type="entry name" value="SAM_DOMAIN"/>
    <property type="match status" value="1"/>
</dbReference>
<dbReference type="EC" id="2.7.11.24" evidence="2"/>
<feature type="compositionally biased region" description="Polar residues" evidence="10">
    <location>
        <begin position="520"/>
        <end position="529"/>
    </location>
</feature>
<dbReference type="Pfam" id="PF00069">
    <property type="entry name" value="Pkinase"/>
    <property type="match status" value="1"/>
</dbReference>
<feature type="domain" description="SAM" evidence="12">
    <location>
        <begin position="64"/>
        <end position="127"/>
    </location>
</feature>
<keyword evidence="3" id="KW-0808">Transferase</keyword>
<sequence>MLASKPQYSAGMGIPAAQASTTSSHTNTARPATATKVSDGFGFASPTKSEFSDGQDEHFGVRAWDEKKVVAWLHSIKCGQYESLFRANNFNGDNLIDCDQKILQEMGIKKVGDRVRIFVAIKQLRNKTMVDPRQKNMKKIAAMEAAVLTDNTRSTLNSGRWSREGYGYKSSSQPASPPADSDRAYRKDGYLTSGSGSGRNPSTPGSSHPRNNSLDGLTMGPLPQHSPVIRVIYTGGQTKVLDIRNSRTPDELIISVLKKLQLPEHQYRNYCFYVLDGLEPVLSNCRRLSENELMEICDGVNKSERGRLILRKIHAGEPDQEELRRASQLAYDESKVTHENALNKSNHRQKNKIQQLTGEPWNVINTKQPISPLGPPRHRPSPTPADQGQQSPGNERNPVAKLRSFFGQRPPSEMIIHELQSFFPSHDREDIAKTMRRSQRLSRAASRLSVVSNYSVASSLKDAPPLPPLPPIPPIPPMPNIADTWFQPSQGQAGAQAARASRPPSLSKFNLPHTSYRDSIASSSLQPLQEESPIEPNRKSYVSFDSSSDEPNLSRHSIFDESMSVAATDGDSFNDSMSTLNINEGEEGEEEDDAGLMSDFLAGNNFAPKNWMKGSLIGEGSFGSVFLALHAITGELMAVKQVEIPSATQGTEFDKRKNLMVTALKHEIELLQGMHHPNIVQYLGTATDDQYLNIFLEYVPGGSIATMLTQYNTFQEPLVKNFVRQILAGLSYLHSCDIIHRDIKGANILVDNKGGVKISDFGISKRVEASTVLGSRASTGGGSAGHMHRPSMQGSVYWMAPEVVRQTAHTKKADIWSLGCLVVEMFIGAHPFPDCSQLQAIFAIGSNKARPHTPEHVSEEAAEFLDMTFQHEYEKRPSADELLKCKFLAMPIT</sequence>
<dbReference type="GO" id="GO:0004709">
    <property type="term" value="F:MAP kinase kinase kinase activity"/>
    <property type="evidence" value="ECO:0007669"/>
    <property type="project" value="UniProtKB-ARBA"/>
</dbReference>
<dbReference type="Gene3D" id="1.10.510.10">
    <property type="entry name" value="Transferase(Phosphotransferase) domain 1"/>
    <property type="match status" value="1"/>
</dbReference>
<comment type="catalytic activity">
    <reaction evidence="7">
        <text>L-threonyl-[protein] + ATP = O-phospho-L-threonyl-[protein] + ADP + H(+)</text>
        <dbReference type="Rhea" id="RHEA:46608"/>
        <dbReference type="Rhea" id="RHEA-COMP:11060"/>
        <dbReference type="Rhea" id="RHEA-COMP:11605"/>
        <dbReference type="ChEBI" id="CHEBI:15378"/>
        <dbReference type="ChEBI" id="CHEBI:30013"/>
        <dbReference type="ChEBI" id="CHEBI:30616"/>
        <dbReference type="ChEBI" id="CHEBI:61977"/>
        <dbReference type="ChEBI" id="CHEBI:456216"/>
        <dbReference type="EC" id="2.7.11.24"/>
    </reaction>
    <physiologicalReaction direction="left-to-right" evidence="7">
        <dbReference type="Rhea" id="RHEA:46609"/>
    </physiologicalReaction>
</comment>
<gene>
    <name evidence="13" type="ORF">N7532_006772</name>
</gene>
<keyword evidence="4 9" id="KW-0547">Nucleotide-binding</keyword>
<feature type="region of interest" description="Disordered" evidence="10">
    <location>
        <begin position="153"/>
        <end position="220"/>
    </location>
</feature>
<dbReference type="InterPro" id="IPR029458">
    <property type="entry name" value="Ras-bd_By2"/>
</dbReference>
<evidence type="ECO:0000256" key="10">
    <source>
        <dbReference type="SAM" id="MobiDB-lite"/>
    </source>
</evidence>
<evidence type="ECO:0000313" key="13">
    <source>
        <dbReference type="EMBL" id="KAJ5099771.1"/>
    </source>
</evidence>
<dbReference type="FunFam" id="3.30.200.20:FF:000387">
    <property type="entry name" value="Serine/threonine-protein kinase STE11"/>
    <property type="match status" value="1"/>
</dbReference>
<keyword evidence="5 13" id="KW-0418">Kinase</keyword>
<dbReference type="CDD" id="cd09534">
    <property type="entry name" value="SAM_Ste11_fungal"/>
    <property type="match status" value="1"/>
</dbReference>
<dbReference type="Gene3D" id="3.10.20.90">
    <property type="entry name" value="Phosphatidylinositol 3-kinase Catalytic Subunit, Chain A, domain 1"/>
    <property type="match status" value="1"/>
</dbReference>